<protein>
    <submittedName>
        <fullName evidence="3">Uncharacterized protein</fullName>
    </submittedName>
</protein>
<evidence type="ECO:0000313" key="3">
    <source>
        <dbReference type="EMBL" id="TBU29120.1"/>
    </source>
</evidence>
<dbReference type="AlphaFoldDB" id="A0A4Q9MN57"/>
<name>A0A4Q9MN57_9APHY</name>
<dbReference type="OrthoDB" id="2752042at2759"/>
<evidence type="ECO:0000256" key="2">
    <source>
        <dbReference type="SAM" id="SignalP"/>
    </source>
</evidence>
<evidence type="ECO:0000256" key="1">
    <source>
        <dbReference type="SAM" id="MobiDB-lite"/>
    </source>
</evidence>
<organism evidence="3">
    <name type="scientific">Dichomitus squalens</name>
    <dbReference type="NCBI Taxonomy" id="114155"/>
    <lineage>
        <taxon>Eukaryota</taxon>
        <taxon>Fungi</taxon>
        <taxon>Dikarya</taxon>
        <taxon>Basidiomycota</taxon>
        <taxon>Agaricomycotina</taxon>
        <taxon>Agaricomycetes</taxon>
        <taxon>Polyporales</taxon>
        <taxon>Polyporaceae</taxon>
        <taxon>Dichomitus</taxon>
    </lineage>
</organism>
<feature type="region of interest" description="Disordered" evidence="1">
    <location>
        <begin position="145"/>
        <end position="178"/>
    </location>
</feature>
<dbReference type="EMBL" id="ML143415">
    <property type="protein sequence ID" value="TBU29120.1"/>
    <property type="molecule type" value="Genomic_DNA"/>
</dbReference>
<accession>A0A4Q9MN57</accession>
<feature type="chain" id="PRO_5020434875" evidence="2">
    <location>
        <begin position="27"/>
        <end position="289"/>
    </location>
</feature>
<proteinExistence type="predicted"/>
<dbReference type="Proteomes" id="UP000292957">
    <property type="component" value="Unassembled WGS sequence"/>
</dbReference>
<gene>
    <name evidence="3" type="ORF">BD311DRAFT_757009</name>
</gene>
<keyword evidence="2" id="KW-0732">Signal</keyword>
<reference evidence="3" key="1">
    <citation type="submission" date="2019-01" db="EMBL/GenBank/DDBJ databases">
        <title>Draft genome sequences of three monokaryotic isolates of the white-rot basidiomycete fungus Dichomitus squalens.</title>
        <authorList>
            <consortium name="DOE Joint Genome Institute"/>
            <person name="Lopez S.C."/>
            <person name="Andreopoulos B."/>
            <person name="Pangilinan J."/>
            <person name="Lipzen A."/>
            <person name="Riley R."/>
            <person name="Ahrendt S."/>
            <person name="Ng V."/>
            <person name="Barry K."/>
            <person name="Daum C."/>
            <person name="Grigoriev I.V."/>
            <person name="Hilden K.S."/>
            <person name="Makela M.R."/>
            <person name="de Vries R.P."/>
        </authorList>
    </citation>
    <scope>NUCLEOTIDE SEQUENCE [LARGE SCALE GENOMIC DNA]</scope>
    <source>
        <strain evidence="3">OM18370.1</strain>
    </source>
</reference>
<feature type="signal peptide" evidence="2">
    <location>
        <begin position="1"/>
        <end position="26"/>
    </location>
</feature>
<sequence length="289" mass="31719">MPKCVSPTSTLLSFLHLVAMLSSSTCSAICSSGSSQTFYDCSSRFSISDLCFDAVSQPPADICMEECSLPRVVLPPVDRRTVLTSVSGPTTEQPTVPKGQEEPQTIRKLVLRKRTTSPYQIRLPSMSDRLRVRNGKLVVHADTTSKPAIPASRSPRPYFNQTRRPAPRTLSHPNGAPNIHVPRPVYPPYFKRPDLDQSANVDGPHEHPFNICISPPHVSGIHAVDTWSEICEDLCRAMEVLSVLSDLDTNSMDPSPSMTFGCSLLPCSVAVSPGLGDHWHSYVFPRLVV</sequence>